<evidence type="ECO:0000259" key="13">
    <source>
        <dbReference type="PROSITE" id="PS50880"/>
    </source>
</evidence>
<keyword evidence="6 11" id="KW-0699">rRNA-binding</keyword>
<dbReference type="HAMAP" id="MF_01469">
    <property type="entry name" value="RNase_M5"/>
    <property type="match status" value="1"/>
</dbReference>
<gene>
    <name evidence="11" type="primary">rnmV</name>
    <name evidence="14" type="ORF">SAMN05444972_109169</name>
</gene>
<dbReference type="InterPro" id="IPR006171">
    <property type="entry name" value="TOPRIM_dom"/>
</dbReference>
<evidence type="ECO:0000256" key="8">
    <source>
        <dbReference type="ARBA" id="ARBA00022801"/>
    </source>
</evidence>
<dbReference type="SUPFAM" id="SSF110455">
    <property type="entry name" value="Toprim domain"/>
    <property type="match status" value="1"/>
</dbReference>
<dbReference type="EMBL" id="FPAA01000009">
    <property type="protein sequence ID" value="SFS86998.1"/>
    <property type="molecule type" value="Genomic_DNA"/>
</dbReference>
<dbReference type="CDD" id="cd01027">
    <property type="entry name" value="TOPRIM_RNase_M5_like"/>
    <property type="match status" value="1"/>
</dbReference>
<dbReference type="Gene3D" id="3.40.1360.10">
    <property type="match status" value="1"/>
</dbReference>
<dbReference type="PANTHER" id="PTHR39156:SF1">
    <property type="entry name" value="RIBONUCLEASE M5"/>
    <property type="match status" value="1"/>
</dbReference>
<feature type="domain" description="Toprim" evidence="13">
    <location>
        <begin position="1"/>
        <end position="87"/>
    </location>
</feature>
<dbReference type="GO" id="GO:0043822">
    <property type="term" value="F:ribonuclease M5 activity"/>
    <property type="evidence" value="ECO:0007669"/>
    <property type="project" value="UniProtKB-UniRule"/>
</dbReference>
<evidence type="ECO:0000256" key="6">
    <source>
        <dbReference type="ARBA" id="ARBA00022730"/>
    </source>
</evidence>
<keyword evidence="8 11" id="KW-0378">Hydrolase</keyword>
<dbReference type="InterPro" id="IPR034141">
    <property type="entry name" value="TOPRIM_RNase_M5-like"/>
</dbReference>
<dbReference type="Proteomes" id="UP000198660">
    <property type="component" value="Unassembled WGS sequence"/>
</dbReference>
<reference evidence="15" key="1">
    <citation type="submission" date="2016-10" db="EMBL/GenBank/DDBJ databases">
        <authorList>
            <person name="Varghese N."/>
            <person name="Submissions S."/>
        </authorList>
    </citation>
    <scope>NUCLEOTIDE SEQUENCE [LARGE SCALE GENOMIC DNA]</scope>
    <source>
        <strain evidence="15">DSM 45789</strain>
    </source>
</reference>
<dbReference type="GO" id="GO:0046872">
    <property type="term" value="F:metal ion binding"/>
    <property type="evidence" value="ECO:0007669"/>
    <property type="project" value="UniProtKB-KW"/>
</dbReference>
<evidence type="ECO:0000256" key="9">
    <source>
        <dbReference type="ARBA" id="ARBA00022842"/>
    </source>
</evidence>
<dbReference type="NCBIfam" id="TIGR00334">
    <property type="entry name" value="5S_RNA_mat_M5"/>
    <property type="match status" value="1"/>
</dbReference>
<evidence type="ECO:0000256" key="4">
    <source>
        <dbReference type="ARBA" id="ARBA00022722"/>
    </source>
</evidence>
<evidence type="ECO:0000256" key="3">
    <source>
        <dbReference type="ARBA" id="ARBA00022552"/>
    </source>
</evidence>
<accession>A0A1I6TD00</accession>
<dbReference type="InterPro" id="IPR025156">
    <property type="entry name" value="RNase_M5_C"/>
</dbReference>
<dbReference type="PANTHER" id="PTHR39156">
    <property type="entry name" value="RIBONUCLEASE M5"/>
    <property type="match status" value="1"/>
</dbReference>
<proteinExistence type="inferred from homology"/>
<dbReference type="GO" id="GO:0006364">
    <property type="term" value="P:rRNA processing"/>
    <property type="evidence" value="ECO:0007669"/>
    <property type="project" value="UniProtKB-UniRule"/>
</dbReference>
<dbReference type="EC" id="3.1.26.8" evidence="11 12"/>
<keyword evidence="15" id="KW-1185">Reference proteome</keyword>
<comment type="function">
    <text evidence="11">Required for correct processing of both the 5' and 3' ends of 5S rRNA precursor. Cleaves both sides of a double-stranded region yielding mature 5S rRNA in one step.</text>
</comment>
<evidence type="ECO:0000256" key="10">
    <source>
        <dbReference type="ARBA" id="ARBA00022884"/>
    </source>
</evidence>
<evidence type="ECO:0000256" key="12">
    <source>
        <dbReference type="NCBIfam" id="TIGR00334"/>
    </source>
</evidence>
<evidence type="ECO:0000256" key="11">
    <source>
        <dbReference type="HAMAP-Rule" id="MF_01469"/>
    </source>
</evidence>
<keyword evidence="3 11" id="KW-0698">rRNA processing</keyword>
<dbReference type="InterPro" id="IPR004466">
    <property type="entry name" value="RNase_M5"/>
</dbReference>
<keyword evidence="7 11" id="KW-0255">Endonuclease</keyword>
<keyword evidence="10 11" id="KW-0694">RNA-binding</keyword>
<comment type="subcellular location">
    <subcellularLocation>
        <location evidence="11">Cytoplasm</location>
    </subcellularLocation>
</comment>
<name>A0A1I6TD00_9BACL</name>
<comment type="similarity">
    <text evidence="11">Belongs to the ribonuclease M5 family.</text>
</comment>
<keyword evidence="1 11" id="KW-0963">Cytoplasm</keyword>
<keyword evidence="2 11" id="KW-0690">Ribosome biogenesis</keyword>
<organism evidence="14 15">
    <name type="scientific">Marininema halotolerans</name>
    <dbReference type="NCBI Taxonomy" id="1155944"/>
    <lineage>
        <taxon>Bacteria</taxon>
        <taxon>Bacillati</taxon>
        <taxon>Bacillota</taxon>
        <taxon>Bacilli</taxon>
        <taxon>Bacillales</taxon>
        <taxon>Thermoactinomycetaceae</taxon>
        <taxon>Marininema</taxon>
    </lineage>
</organism>
<keyword evidence="9" id="KW-0460">Magnesium</keyword>
<dbReference type="GO" id="GO:0019843">
    <property type="term" value="F:rRNA binding"/>
    <property type="evidence" value="ECO:0007669"/>
    <property type="project" value="UniProtKB-KW"/>
</dbReference>
<keyword evidence="5" id="KW-0479">Metal-binding</keyword>
<evidence type="ECO:0000256" key="2">
    <source>
        <dbReference type="ARBA" id="ARBA00022517"/>
    </source>
</evidence>
<dbReference type="Pfam" id="PF13331">
    <property type="entry name" value="DUF4093"/>
    <property type="match status" value="1"/>
</dbReference>
<dbReference type="AlphaFoldDB" id="A0A1I6TD00"/>
<dbReference type="Pfam" id="PF01751">
    <property type="entry name" value="Toprim"/>
    <property type="match status" value="1"/>
</dbReference>
<evidence type="ECO:0000256" key="1">
    <source>
        <dbReference type="ARBA" id="ARBA00022490"/>
    </source>
</evidence>
<comment type="catalytic activity">
    <reaction evidence="11">
        <text>Endonucleolytic cleavage of RNA, removing 21 and 42 nucleotides, respectively, from the 5'- and 3'-termini of a 5S-rRNA precursor.</text>
        <dbReference type="EC" id="3.1.26.8"/>
    </reaction>
</comment>
<evidence type="ECO:0000313" key="15">
    <source>
        <dbReference type="Proteomes" id="UP000198660"/>
    </source>
</evidence>
<sequence length="179" mass="19654">MVEGKNDTVAVLKAVEADTLETRGSAVGSDVIAAVKRAQERRGVIIFTDPDGAGERIRRIISQEVPGCRQAFLPRNEARGDKGLGVEHATPEAIQSALSDARTEDGTEVPSISWETYLKAGLVGGKGASKMRERLAEMLGIGYANGKQFYKRLHLLRITREEFEEALSRVEEEREETRG</sequence>
<dbReference type="PROSITE" id="PS50880">
    <property type="entry name" value="TOPRIM"/>
    <property type="match status" value="1"/>
</dbReference>
<evidence type="ECO:0000256" key="7">
    <source>
        <dbReference type="ARBA" id="ARBA00022759"/>
    </source>
</evidence>
<protein>
    <recommendedName>
        <fullName evidence="11 12">Ribonuclease M5</fullName>
        <ecNumber evidence="11 12">3.1.26.8</ecNumber>
    </recommendedName>
    <alternativeName>
        <fullName evidence="11">RNase M5</fullName>
    </alternativeName>
    <alternativeName>
        <fullName evidence="11">Ribosomal RNA terminal maturase M5</fullName>
    </alternativeName>
</protein>
<keyword evidence="4 11" id="KW-0540">Nuclease</keyword>
<dbReference type="GO" id="GO:0005737">
    <property type="term" value="C:cytoplasm"/>
    <property type="evidence" value="ECO:0007669"/>
    <property type="project" value="UniProtKB-SubCell"/>
</dbReference>
<evidence type="ECO:0000313" key="14">
    <source>
        <dbReference type="EMBL" id="SFS86998.1"/>
    </source>
</evidence>
<evidence type="ECO:0000256" key="5">
    <source>
        <dbReference type="ARBA" id="ARBA00022723"/>
    </source>
</evidence>